<sequence length="92" mass="9869">MGEEIDDPPDAGRGGEPSDAANARVEADPGESAMRPRLHMTGRGLSPAEYRAQHGAHPHQADVSRGAVRSGEGDGVDRRQDMARRGCWPDRP</sequence>
<evidence type="ECO:0000313" key="2">
    <source>
        <dbReference type="EMBL" id="QIH73057.1"/>
    </source>
</evidence>
<protein>
    <submittedName>
        <fullName evidence="2">Uncharacterized protein</fullName>
    </submittedName>
</protein>
<dbReference type="RefSeq" id="WP_164952661.1">
    <property type="nucleotide sequence ID" value="NZ_CP048751.1"/>
</dbReference>
<dbReference type="KEGG" id="bmed:GYM46_08900"/>
<reference evidence="2 3" key="1">
    <citation type="submission" date="2020-01" db="EMBL/GenBank/DDBJ databases">
        <authorList>
            <person name="Wang S."/>
        </authorList>
    </citation>
    <scope>NUCLEOTIDE SEQUENCE [LARGE SCALE GENOMIC DNA]</scope>
    <source>
        <strain evidence="2 3">D151-2-6</strain>
    </source>
</reference>
<feature type="compositionally biased region" description="Basic and acidic residues" evidence="1">
    <location>
        <begin position="71"/>
        <end position="92"/>
    </location>
</feature>
<name>A0AB37E764_9CAUL</name>
<accession>A0AB37E764</accession>
<organism evidence="2 3">
    <name type="scientific">Brevundimonas mediterranea</name>
    <dbReference type="NCBI Taxonomy" id="74329"/>
    <lineage>
        <taxon>Bacteria</taxon>
        <taxon>Pseudomonadati</taxon>
        <taxon>Pseudomonadota</taxon>
        <taxon>Alphaproteobacteria</taxon>
        <taxon>Caulobacterales</taxon>
        <taxon>Caulobacteraceae</taxon>
        <taxon>Brevundimonas</taxon>
    </lineage>
</organism>
<proteinExistence type="predicted"/>
<feature type="region of interest" description="Disordered" evidence="1">
    <location>
        <begin position="1"/>
        <end position="92"/>
    </location>
</feature>
<evidence type="ECO:0000313" key="3">
    <source>
        <dbReference type="Proteomes" id="UP000501325"/>
    </source>
</evidence>
<dbReference type="AlphaFoldDB" id="A0AB37E764"/>
<dbReference type="EMBL" id="CP048751">
    <property type="protein sequence ID" value="QIH73057.1"/>
    <property type="molecule type" value="Genomic_DNA"/>
</dbReference>
<gene>
    <name evidence="2" type="ORF">GYM46_08900</name>
</gene>
<evidence type="ECO:0000256" key="1">
    <source>
        <dbReference type="SAM" id="MobiDB-lite"/>
    </source>
</evidence>
<dbReference type="Proteomes" id="UP000501325">
    <property type="component" value="Chromosome"/>
</dbReference>